<evidence type="ECO:0000256" key="7">
    <source>
        <dbReference type="SAM" id="MobiDB-lite"/>
    </source>
</evidence>
<organism evidence="9 10">
    <name type="scientific">Smittium megazygosporum</name>
    <dbReference type="NCBI Taxonomy" id="133381"/>
    <lineage>
        <taxon>Eukaryota</taxon>
        <taxon>Fungi</taxon>
        <taxon>Fungi incertae sedis</taxon>
        <taxon>Zoopagomycota</taxon>
        <taxon>Kickxellomycotina</taxon>
        <taxon>Harpellomycetes</taxon>
        <taxon>Harpellales</taxon>
        <taxon>Legeriomycetaceae</taxon>
        <taxon>Smittium</taxon>
    </lineage>
</organism>
<dbReference type="Proteomes" id="UP000245609">
    <property type="component" value="Unassembled WGS sequence"/>
</dbReference>
<comment type="caution">
    <text evidence="9">The sequence shown here is derived from an EMBL/GenBank/DDBJ whole genome shotgun (WGS) entry which is preliminary data.</text>
</comment>
<evidence type="ECO:0000313" key="9">
    <source>
        <dbReference type="EMBL" id="PVV01590.1"/>
    </source>
</evidence>
<dbReference type="InterPro" id="IPR008153">
    <property type="entry name" value="GAE_dom"/>
</dbReference>
<name>A0A2T9ZAK5_9FUNG</name>
<dbReference type="GO" id="GO:0005794">
    <property type="term" value="C:Golgi apparatus"/>
    <property type="evidence" value="ECO:0007669"/>
    <property type="project" value="UniProtKB-SubCell"/>
</dbReference>
<dbReference type="GO" id="GO:0030117">
    <property type="term" value="C:membrane coat"/>
    <property type="evidence" value="ECO:0007669"/>
    <property type="project" value="InterPro"/>
</dbReference>
<protein>
    <recommendedName>
        <fullName evidence="8">GAE domain-containing protein</fullName>
    </recommendedName>
</protein>
<dbReference type="SMART" id="SM00809">
    <property type="entry name" value="Alpha_adaptinC2"/>
    <property type="match status" value="1"/>
</dbReference>
<dbReference type="Gene3D" id="2.60.40.1230">
    <property type="match status" value="1"/>
</dbReference>
<dbReference type="Pfam" id="PF01602">
    <property type="entry name" value="Adaptin_N"/>
    <property type="match status" value="1"/>
</dbReference>
<dbReference type="Pfam" id="PF02883">
    <property type="entry name" value="Alpha_adaptinC2"/>
    <property type="match status" value="1"/>
</dbReference>
<dbReference type="STRING" id="133381.A0A2T9ZAK5"/>
<dbReference type="SUPFAM" id="SSF48371">
    <property type="entry name" value="ARM repeat"/>
    <property type="match status" value="1"/>
</dbReference>
<dbReference type="InterPro" id="IPR011989">
    <property type="entry name" value="ARM-like"/>
</dbReference>
<dbReference type="InterPro" id="IPR050840">
    <property type="entry name" value="Adaptor_Complx_Large_Subunit"/>
</dbReference>
<feature type="region of interest" description="Disordered" evidence="7">
    <location>
        <begin position="922"/>
        <end position="941"/>
    </location>
</feature>
<keyword evidence="4" id="KW-0653">Protein transport</keyword>
<feature type="compositionally biased region" description="Low complexity" evidence="7">
    <location>
        <begin position="931"/>
        <end position="941"/>
    </location>
</feature>
<dbReference type="PANTHER" id="PTHR22780">
    <property type="entry name" value="ADAPTIN, ALPHA/GAMMA/EPSILON"/>
    <property type="match status" value="1"/>
</dbReference>
<feature type="non-terminal residue" evidence="9">
    <location>
        <position position="1"/>
    </location>
</feature>
<feature type="compositionally biased region" description="Polar residues" evidence="7">
    <location>
        <begin position="876"/>
        <end position="906"/>
    </location>
</feature>
<dbReference type="GO" id="GO:0016482">
    <property type="term" value="P:cytosolic transport"/>
    <property type="evidence" value="ECO:0007669"/>
    <property type="project" value="UniProtKB-ARBA"/>
</dbReference>
<dbReference type="PROSITE" id="PS50180">
    <property type="entry name" value="GAE"/>
    <property type="match status" value="1"/>
</dbReference>
<dbReference type="Gene3D" id="1.25.10.10">
    <property type="entry name" value="Leucine-rich Repeat Variant"/>
    <property type="match status" value="1"/>
</dbReference>
<dbReference type="GO" id="GO:0006886">
    <property type="term" value="P:intracellular protein transport"/>
    <property type="evidence" value="ECO:0007669"/>
    <property type="project" value="InterPro"/>
</dbReference>
<sequence>LQHRYTVNDKTKISAWIKAHNMRNTGSWMDLQMRNPDIKLGLQDIGKIRMGCYWTAQRLAKAGLIPKMYIERCPFCNKNTPETIEHMLIECFRWNSIRHETTIFNIPRLYRTVTIDESTNNQALNQGRNIMVGKLLGGESKETRSLLAQSRDRYSPYMKELETGRFMNGIHVVRTLIIDRIKCSPTPLNQCPVDTMYLKLRDLIRAVRCCKTAAEERAVVQKESAGIRTSLKETNSQDVRFNNIQKLLYIYILGYPVKFGQLECLKLVASSKYSDKRVGYLGVMVLLDEKQEILTLLTNSLKNDLQSPDDYIVGLALCTLSSLASDEVARDLADDVVKLITSSRSFIKKKAVLAALRVIQKVPEFIEYYSPRARSLLGEKNHGVQIAATALLVEMCQLDFSAAEQLRKLVPIIVRQLRMLISSASSDHDVSGISDPFLQVRFLRLLRVLGTGSTMVADEINDILTQIMTQTDDSKNVGISVLYEAIKVTLAIPSEKSLRVLAINLLGKFLEHRENNIRCVALKMLLEAIVTEASSVLRVESTIVSCLRDADISIRRYALDLLFALINSNNVQRLSNELIEYLSNCDEEFKPGMTHKLFIVSELFSPSNEWSTALKLKTMYLAGEHVSSSDMFLFINNMCQDSISDISVRQYYTSVAYSGLKKKIELLKDGGFNKNDKFIISSIWLIGEFGGLLLDPSVPSASYDGDFKVTDSEVLTIEHPTPQDFVETLSTLASLYKEFSQIVITSLAKLVSRKVITDSLETRVLSIINEYKNDHDYEVQIRSVQFAKLLSESSNTSTQSALDTMPAPTFPIPSFSKDELNPASIKAKALTNIIGNEIGSFDFPGKSPTEDEVAKENKSTGATIFSDLLGLMDDVSPTNKPQQPQSTYTGVSTKSDISNQPFSPTPSLGVAQDLLGLSIYDSDQPKANKEPSPNVSVLPSNVSSQKGLASLIDNKDINGSNEYTKNATSPVPGAIVPDQEINNKIEPDTGFNLEYQVYSKNNIKIVMVPTKSPTNADVVDISSRFINLGTEKISNFSFQVAVPKNQRLQMLPPSGSNMGSSLDVITQSIRISNPLKSPIRLRMRISYTSDISGNTTDIAEFNSFGSLVV</sequence>
<dbReference type="InterPro" id="IPR013041">
    <property type="entry name" value="Clathrin_app_Ig-like_sf"/>
</dbReference>
<comment type="subcellular location">
    <subcellularLocation>
        <location evidence="1">Endomembrane system</location>
    </subcellularLocation>
    <subcellularLocation>
        <location evidence="2">Golgi apparatus</location>
    </subcellularLocation>
</comment>
<dbReference type="OrthoDB" id="28053at2759"/>
<evidence type="ECO:0000256" key="3">
    <source>
        <dbReference type="ARBA" id="ARBA00022448"/>
    </source>
</evidence>
<gene>
    <name evidence="9" type="ORF">BB560_003986</name>
</gene>
<keyword evidence="6" id="KW-0472">Membrane</keyword>
<evidence type="ECO:0000256" key="4">
    <source>
        <dbReference type="ARBA" id="ARBA00022927"/>
    </source>
</evidence>
<dbReference type="SUPFAM" id="SSF49348">
    <property type="entry name" value="Clathrin adaptor appendage domain"/>
    <property type="match status" value="1"/>
</dbReference>
<evidence type="ECO:0000256" key="2">
    <source>
        <dbReference type="ARBA" id="ARBA00004555"/>
    </source>
</evidence>
<keyword evidence="5" id="KW-0333">Golgi apparatus</keyword>
<dbReference type="GO" id="GO:0016192">
    <property type="term" value="P:vesicle-mediated transport"/>
    <property type="evidence" value="ECO:0007669"/>
    <property type="project" value="InterPro"/>
</dbReference>
<feature type="domain" description="GAE" evidence="8">
    <location>
        <begin position="990"/>
        <end position="1105"/>
    </location>
</feature>
<dbReference type="InterPro" id="IPR008152">
    <property type="entry name" value="Clathrin_a/b/g-adaptin_app_Ig"/>
</dbReference>
<accession>A0A2T9ZAK5</accession>
<keyword evidence="10" id="KW-1185">Reference proteome</keyword>
<evidence type="ECO:0000256" key="6">
    <source>
        <dbReference type="ARBA" id="ARBA00023136"/>
    </source>
</evidence>
<evidence type="ECO:0000259" key="8">
    <source>
        <dbReference type="PROSITE" id="PS50180"/>
    </source>
</evidence>
<feature type="region of interest" description="Disordered" evidence="7">
    <location>
        <begin position="872"/>
        <end position="906"/>
    </location>
</feature>
<reference evidence="9 10" key="1">
    <citation type="journal article" date="2018" name="MBio">
        <title>Comparative Genomics Reveals the Core Gene Toolbox for the Fungus-Insect Symbiosis.</title>
        <authorList>
            <person name="Wang Y."/>
            <person name="Stata M."/>
            <person name="Wang W."/>
            <person name="Stajich J.E."/>
            <person name="White M.M."/>
            <person name="Moncalvo J.M."/>
        </authorList>
    </citation>
    <scope>NUCLEOTIDE SEQUENCE [LARGE SCALE GENOMIC DNA]</scope>
    <source>
        <strain evidence="9 10">SC-DP-2</strain>
    </source>
</reference>
<dbReference type="InterPro" id="IPR016024">
    <property type="entry name" value="ARM-type_fold"/>
</dbReference>
<proteinExistence type="predicted"/>
<dbReference type="EMBL" id="MBFS01000960">
    <property type="protein sequence ID" value="PVV01590.1"/>
    <property type="molecule type" value="Genomic_DNA"/>
</dbReference>
<evidence type="ECO:0000256" key="5">
    <source>
        <dbReference type="ARBA" id="ARBA00023034"/>
    </source>
</evidence>
<dbReference type="GO" id="GO:0005829">
    <property type="term" value="C:cytosol"/>
    <property type="evidence" value="ECO:0007669"/>
    <property type="project" value="GOC"/>
</dbReference>
<evidence type="ECO:0000256" key="1">
    <source>
        <dbReference type="ARBA" id="ARBA00004308"/>
    </source>
</evidence>
<evidence type="ECO:0000313" key="10">
    <source>
        <dbReference type="Proteomes" id="UP000245609"/>
    </source>
</evidence>
<dbReference type="AlphaFoldDB" id="A0A2T9ZAK5"/>
<keyword evidence="3" id="KW-0813">Transport</keyword>
<dbReference type="InterPro" id="IPR002553">
    <property type="entry name" value="Clathrin/coatomer_adapt-like_N"/>
</dbReference>